<evidence type="ECO:0000256" key="3">
    <source>
        <dbReference type="ARBA" id="ARBA00022475"/>
    </source>
</evidence>
<dbReference type="InterPro" id="IPR051084">
    <property type="entry name" value="H+-coupled_symporters"/>
</dbReference>
<dbReference type="PROSITE" id="PS50850">
    <property type="entry name" value="MFS"/>
    <property type="match status" value="1"/>
</dbReference>
<feature type="transmembrane region" description="Helical" evidence="8">
    <location>
        <begin position="404"/>
        <end position="424"/>
    </location>
</feature>
<dbReference type="AlphaFoldDB" id="A0A543DVK0"/>
<evidence type="ECO:0000256" key="7">
    <source>
        <dbReference type="ARBA" id="ARBA00023136"/>
    </source>
</evidence>
<dbReference type="InterPro" id="IPR020846">
    <property type="entry name" value="MFS_dom"/>
</dbReference>
<dbReference type="PANTHER" id="PTHR43528:SF1">
    <property type="entry name" value="ALPHA-KETOGLUTARATE PERMEASE"/>
    <property type="match status" value="1"/>
</dbReference>
<dbReference type="InterPro" id="IPR036259">
    <property type="entry name" value="MFS_trans_sf"/>
</dbReference>
<evidence type="ECO:0000256" key="4">
    <source>
        <dbReference type="ARBA" id="ARBA00022692"/>
    </source>
</evidence>
<comment type="subcellular location">
    <subcellularLocation>
        <location evidence="1">Cell membrane</location>
        <topology evidence="1">Multi-pass membrane protein</topology>
    </subcellularLocation>
</comment>
<evidence type="ECO:0000259" key="9">
    <source>
        <dbReference type="PROSITE" id="PS50850"/>
    </source>
</evidence>
<gene>
    <name evidence="10" type="ORF">FB558_0078</name>
</gene>
<feature type="transmembrane region" description="Helical" evidence="8">
    <location>
        <begin position="249"/>
        <end position="268"/>
    </location>
</feature>
<protein>
    <submittedName>
        <fullName evidence="10">Putative MFS family arabinose efflux permease</fullName>
    </submittedName>
</protein>
<feature type="transmembrane region" description="Helical" evidence="8">
    <location>
        <begin position="25"/>
        <end position="55"/>
    </location>
</feature>
<dbReference type="RefSeq" id="WP_211365913.1">
    <property type="nucleotide sequence ID" value="NZ_VFPA01000001.1"/>
</dbReference>
<feature type="transmembrane region" description="Helical" evidence="8">
    <location>
        <begin position="163"/>
        <end position="192"/>
    </location>
</feature>
<accession>A0A543DVK0</accession>
<evidence type="ECO:0000256" key="1">
    <source>
        <dbReference type="ARBA" id="ARBA00004651"/>
    </source>
</evidence>
<feature type="transmembrane region" description="Helical" evidence="8">
    <location>
        <begin position="198"/>
        <end position="217"/>
    </location>
</feature>
<keyword evidence="6 8" id="KW-1133">Transmembrane helix</keyword>
<evidence type="ECO:0000256" key="2">
    <source>
        <dbReference type="ARBA" id="ARBA00022448"/>
    </source>
</evidence>
<comment type="caution">
    <text evidence="10">The sequence shown here is derived from an EMBL/GenBank/DDBJ whole genome shotgun (WGS) entry which is preliminary data.</text>
</comment>
<keyword evidence="3" id="KW-1003">Cell membrane</keyword>
<dbReference type="GO" id="GO:0015293">
    <property type="term" value="F:symporter activity"/>
    <property type="evidence" value="ECO:0007669"/>
    <property type="project" value="UniProtKB-KW"/>
</dbReference>
<keyword evidence="7 8" id="KW-0472">Membrane</keyword>
<keyword evidence="2" id="KW-0813">Transport</keyword>
<proteinExistence type="predicted"/>
<evidence type="ECO:0000256" key="5">
    <source>
        <dbReference type="ARBA" id="ARBA00022847"/>
    </source>
</evidence>
<dbReference type="InterPro" id="IPR011701">
    <property type="entry name" value="MFS"/>
</dbReference>
<evidence type="ECO:0000313" key="10">
    <source>
        <dbReference type="EMBL" id="TQM13346.1"/>
    </source>
</evidence>
<organism evidence="10 11">
    <name type="scientific">Pseudonocardia kunmingensis</name>
    <dbReference type="NCBI Taxonomy" id="630975"/>
    <lineage>
        <taxon>Bacteria</taxon>
        <taxon>Bacillati</taxon>
        <taxon>Actinomycetota</taxon>
        <taxon>Actinomycetes</taxon>
        <taxon>Pseudonocardiales</taxon>
        <taxon>Pseudonocardiaceae</taxon>
        <taxon>Pseudonocardia</taxon>
    </lineage>
</organism>
<feature type="transmembrane region" description="Helical" evidence="8">
    <location>
        <begin position="288"/>
        <end position="305"/>
    </location>
</feature>
<evidence type="ECO:0000256" key="6">
    <source>
        <dbReference type="ARBA" id="ARBA00022989"/>
    </source>
</evidence>
<feature type="transmembrane region" description="Helical" evidence="8">
    <location>
        <begin position="61"/>
        <end position="85"/>
    </location>
</feature>
<dbReference type="PANTHER" id="PTHR43528">
    <property type="entry name" value="ALPHA-KETOGLUTARATE PERMEASE"/>
    <property type="match status" value="1"/>
</dbReference>
<keyword evidence="5" id="KW-0769">Symport</keyword>
<keyword evidence="11" id="KW-1185">Reference proteome</keyword>
<dbReference type="Pfam" id="PF07690">
    <property type="entry name" value="MFS_1"/>
    <property type="match status" value="1"/>
</dbReference>
<dbReference type="GO" id="GO:0005886">
    <property type="term" value="C:plasma membrane"/>
    <property type="evidence" value="ECO:0007669"/>
    <property type="project" value="UniProtKB-SubCell"/>
</dbReference>
<dbReference type="Proteomes" id="UP000315677">
    <property type="component" value="Unassembled WGS sequence"/>
</dbReference>
<name>A0A543DVK0_9PSEU</name>
<feature type="domain" description="Major facilitator superfamily (MFS) profile" evidence="9">
    <location>
        <begin position="25"/>
        <end position="428"/>
    </location>
</feature>
<feature type="transmembrane region" description="Helical" evidence="8">
    <location>
        <begin position="317"/>
        <end position="335"/>
    </location>
</feature>
<feature type="transmembrane region" description="Helical" evidence="8">
    <location>
        <begin position="121"/>
        <end position="142"/>
    </location>
</feature>
<evidence type="ECO:0000313" key="11">
    <source>
        <dbReference type="Proteomes" id="UP000315677"/>
    </source>
</evidence>
<dbReference type="Gene3D" id="1.20.1250.20">
    <property type="entry name" value="MFS general substrate transporter like domains"/>
    <property type="match status" value="2"/>
</dbReference>
<dbReference type="SUPFAM" id="SSF103473">
    <property type="entry name" value="MFS general substrate transporter"/>
    <property type="match status" value="1"/>
</dbReference>
<dbReference type="EMBL" id="VFPA01000001">
    <property type="protein sequence ID" value="TQM13346.1"/>
    <property type="molecule type" value="Genomic_DNA"/>
</dbReference>
<feature type="transmembrane region" description="Helical" evidence="8">
    <location>
        <begin position="377"/>
        <end position="398"/>
    </location>
</feature>
<evidence type="ECO:0000256" key="8">
    <source>
        <dbReference type="SAM" id="Phobius"/>
    </source>
</evidence>
<sequence>MKPAADTRSGDGTEPDADQKINKRYVVALGGGMAVEWFDFSVYGLVAALLAPHFFPGDDPVASTLSALAVFAVGFVARPLAAVFFGPLADRIGHKKVLLASITAMAASTLMMGLLPTYDQIGVWAGVALVAARLIQGLSTGIEQAVGNAAALELAGPRNRGKFATTVSGSILQAGILLAALVCFLVSAVLGGEAMADWGWRVPFIIGGLSGLVIFYLRRSLPETGANAKAEAAPRSSADVWSELWRHRLGLLAVVFVVAGTQVANYAWTVGMPNMARSVFGEDPTQVFAVMTGLGCVMVAVGPLAGSLCDRYTNSKIFTLFRLGLVPTLFMVLLYQQPGIWTFAVVVLVGGILVSLNQVLFNYIISTLMPDSCRTTGVAVGYGLAMTVFGGTASYVLVWLQQQGAFWVFPVYGAALCLVSVLLYEAARRRGHVHIGQ</sequence>
<reference evidence="10 11" key="1">
    <citation type="submission" date="2019-06" db="EMBL/GenBank/DDBJ databases">
        <title>Sequencing the genomes of 1000 actinobacteria strains.</title>
        <authorList>
            <person name="Klenk H.-P."/>
        </authorList>
    </citation>
    <scope>NUCLEOTIDE SEQUENCE [LARGE SCALE GENOMIC DNA]</scope>
    <source>
        <strain evidence="10 11">DSM 45301</strain>
    </source>
</reference>
<feature type="transmembrane region" description="Helical" evidence="8">
    <location>
        <begin position="341"/>
        <end position="365"/>
    </location>
</feature>
<feature type="transmembrane region" description="Helical" evidence="8">
    <location>
        <begin position="97"/>
        <end position="115"/>
    </location>
</feature>
<keyword evidence="4 8" id="KW-0812">Transmembrane</keyword>